<accession>A0A9W8A9K4</accession>
<organism evidence="5 6">
    <name type="scientific">Mycoemilia scoparia</name>
    <dbReference type="NCBI Taxonomy" id="417184"/>
    <lineage>
        <taxon>Eukaryota</taxon>
        <taxon>Fungi</taxon>
        <taxon>Fungi incertae sedis</taxon>
        <taxon>Zoopagomycota</taxon>
        <taxon>Kickxellomycotina</taxon>
        <taxon>Kickxellomycetes</taxon>
        <taxon>Kickxellales</taxon>
        <taxon>Kickxellaceae</taxon>
        <taxon>Mycoemilia</taxon>
    </lineage>
</organism>
<evidence type="ECO:0000256" key="1">
    <source>
        <dbReference type="ARBA" id="ARBA00006484"/>
    </source>
</evidence>
<dbReference type="EMBL" id="JANBPU010000002">
    <property type="protein sequence ID" value="KAJ1922006.1"/>
    <property type="molecule type" value="Genomic_DNA"/>
</dbReference>
<dbReference type="InterPro" id="IPR020904">
    <property type="entry name" value="Sc_DH/Rdtase_CS"/>
</dbReference>
<dbReference type="OrthoDB" id="153074at2759"/>
<gene>
    <name evidence="5" type="ORF">H4219_000353</name>
</gene>
<name>A0A9W8A9K4_9FUNG</name>
<dbReference type="InterPro" id="IPR036291">
    <property type="entry name" value="NAD(P)-bd_dom_sf"/>
</dbReference>
<keyword evidence="3" id="KW-0560">Oxidoreductase</keyword>
<dbReference type="PROSITE" id="PS00061">
    <property type="entry name" value="ADH_SHORT"/>
    <property type="match status" value="1"/>
</dbReference>
<dbReference type="Proteomes" id="UP001150538">
    <property type="component" value="Unassembled WGS sequence"/>
</dbReference>
<dbReference type="CDD" id="cd05367">
    <property type="entry name" value="SPR-like_SDR_c"/>
    <property type="match status" value="1"/>
</dbReference>
<dbReference type="Gene3D" id="3.40.50.720">
    <property type="entry name" value="NAD(P)-binding Rossmann-like Domain"/>
    <property type="match status" value="1"/>
</dbReference>
<dbReference type="SUPFAM" id="SSF51735">
    <property type="entry name" value="NAD(P)-binding Rossmann-fold domains"/>
    <property type="match status" value="1"/>
</dbReference>
<proteinExistence type="inferred from homology"/>
<protein>
    <submittedName>
        <fullName evidence="5">Uncharacterized protein</fullName>
    </submittedName>
</protein>
<dbReference type="InterPro" id="IPR002347">
    <property type="entry name" value="SDR_fam"/>
</dbReference>
<dbReference type="AlphaFoldDB" id="A0A9W8A9K4"/>
<comment type="similarity">
    <text evidence="1 4">Belongs to the short-chain dehydrogenases/reductases (SDR) family.</text>
</comment>
<reference evidence="5" key="1">
    <citation type="submission" date="2022-07" db="EMBL/GenBank/DDBJ databases">
        <title>Phylogenomic reconstructions and comparative analyses of Kickxellomycotina fungi.</title>
        <authorList>
            <person name="Reynolds N.K."/>
            <person name="Stajich J.E."/>
            <person name="Barry K."/>
            <person name="Grigoriev I.V."/>
            <person name="Crous P."/>
            <person name="Smith M.E."/>
        </authorList>
    </citation>
    <scope>NUCLEOTIDE SEQUENCE</scope>
    <source>
        <strain evidence="5">NBRC 100468</strain>
    </source>
</reference>
<evidence type="ECO:0000256" key="4">
    <source>
        <dbReference type="RuleBase" id="RU000363"/>
    </source>
</evidence>
<dbReference type="PRINTS" id="PR00080">
    <property type="entry name" value="SDRFAMILY"/>
</dbReference>
<evidence type="ECO:0000313" key="6">
    <source>
        <dbReference type="Proteomes" id="UP001150538"/>
    </source>
</evidence>
<dbReference type="Pfam" id="PF00106">
    <property type="entry name" value="adh_short"/>
    <property type="match status" value="1"/>
</dbReference>
<keyword evidence="2" id="KW-0521">NADP</keyword>
<keyword evidence="6" id="KW-1185">Reference proteome</keyword>
<dbReference type="PANTHER" id="PTHR43975">
    <property type="entry name" value="ZGC:101858"/>
    <property type="match status" value="1"/>
</dbReference>
<evidence type="ECO:0000256" key="3">
    <source>
        <dbReference type="ARBA" id="ARBA00023002"/>
    </source>
</evidence>
<comment type="caution">
    <text evidence="5">The sequence shown here is derived from an EMBL/GenBank/DDBJ whole genome shotgun (WGS) entry which is preliminary data.</text>
</comment>
<dbReference type="PANTHER" id="PTHR43975:SF2">
    <property type="entry name" value="EG:BACR7A4.14 PROTEIN-RELATED"/>
    <property type="match status" value="1"/>
</dbReference>
<dbReference type="FunFam" id="3.40.50.720:FF:000281">
    <property type="entry name" value="Uncharacterized oxidoreductase YIR035C"/>
    <property type="match status" value="1"/>
</dbReference>
<sequence length="259" mass="28062">MASKTLPVIVVTGASRGLGKAVCHKLASQGANIVGVARSEKLLSELKDEIEKINPECTFVPCAGDLSDGEIAKRIVNTAVEKFGRIDGLVNNAGALEPVKKIANCSVEEWKRHFDINVFAVMDLTKEALPYLRKSRGRTVNISSGASTRVYQAWGAYCTSKAALNMFSACLAAEEQQIVSVAIRPGVVKTEMQTTVYNEGAKNMDPSEYQKFQKLHDESGLLPPEIPGSVIANLVLNAGRELSGRFLSFDDPELASFRD</sequence>
<evidence type="ECO:0000313" key="5">
    <source>
        <dbReference type="EMBL" id="KAJ1922006.1"/>
    </source>
</evidence>
<evidence type="ECO:0000256" key="2">
    <source>
        <dbReference type="ARBA" id="ARBA00022857"/>
    </source>
</evidence>
<dbReference type="GO" id="GO:0016491">
    <property type="term" value="F:oxidoreductase activity"/>
    <property type="evidence" value="ECO:0007669"/>
    <property type="project" value="UniProtKB-KW"/>
</dbReference>
<dbReference type="PRINTS" id="PR00081">
    <property type="entry name" value="GDHRDH"/>
</dbReference>